<proteinExistence type="inferred from homology"/>
<protein>
    <submittedName>
        <fullName evidence="3">Heat shock factor binding protein 1</fullName>
    </submittedName>
</protein>
<evidence type="ECO:0000256" key="2">
    <source>
        <dbReference type="SAM" id="MobiDB-lite"/>
    </source>
</evidence>
<dbReference type="EMBL" id="CP097507">
    <property type="protein sequence ID" value="URE04384.1"/>
    <property type="molecule type" value="Genomic_DNA"/>
</dbReference>
<evidence type="ECO:0000256" key="1">
    <source>
        <dbReference type="ARBA" id="ARBA00006349"/>
    </source>
</evidence>
<dbReference type="Pfam" id="PF06825">
    <property type="entry name" value="HSBP1"/>
    <property type="match status" value="1"/>
</dbReference>
<accession>A0A9E7K4M7</accession>
<evidence type="ECO:0000313" key="4">
    <source>
        <dbReference type="Proteomes" id="UP001055439"/>
    </source>
</evidence>
<dbReference type="GO" id="GO:0005634">
    <property type="term" value="C:nucleus"/>
    <property type="evidence" value="ECO:0007669"/>
    <property type="project" value="TreeGrafter"/>
</dbReference>
<keyword evidence="3" id="KW-0346">Stress response</keyword>
<dbReference type="OrthoDB" id="4159489at2759"/>
<keyword evidence="4" id="KW-1185">Reference proteome</keyword>
<feature type="compositionally biased region" description="Acidic residues" evidence="2">
    <location>
        <begin position="178"/>
        <end position="187"/>
    </location>
</feature>
<organism evidence="3 4">
    <name type="scientific">Musa troglodytarum</name>
    <name type="common">fe'i banana</name>
    <dbReference type="NCBI Taxonomy" id="320322"/>
    <lineage>
        <taxon>Eukaryota</taxon>
        <taxon>Viridiplantae</taxon>
        <taxon>Streptophyta</taxon>
        <taxon>Embryophyta</taxon>
        <taxon>Tracheophyta</taxon>
        <taxon>Spermatophyta</taxon>
        <taxon>Magnoliopsida</taxon>
        <taxon>Liliopsida</taxon>
        <taxon>Zingiberales</taxon>
        <taxon>Musaceae</taxon>
        <taxon>Musa</taxon>
    </lineage>
</organism>
<dbReference type="PANTHER" id="PTHR19424:SF0">
    <property type="entry name" value="HEAT SHOCK FACTOR BINDING PROTEIN 1"/>
    <property type="match status" value="1"/>
</dbReference>
<dbReference type="Gene3D" id="1.20.5.430">
    <property type="match status" value="1"/>
</dbReference>
<dbReference type="GO" id="GO:0003714">
    <property type="term" value="F:transcription corepressor activity"/>
    <property type="evidence" value="ECO:0007669"/>
    <property type="project" value="InterPro"/>
</dbReference>
<dbReference type="GO" id="GO:0070370">
    <property type="term" value="P:cellular heat acclimation"/>
    <property type="evidence" value="ECO:0007669"/>
    <property type="project" value="TreeGrafter"/>
</dbReference>
<dbReference type="FunFam" id="1.20.5.430:FF:000003">
    <property type="entry name" value="Heat shock factor binding protein"/>
    <property type="match status" value="1"/>
</dbReference>
<dbReference type="Proteomes" id="UP001055439">
    <property type="component" value="Chromosome 5"/>
</dbReference>
<evidence type="ECO:0000313" key="3">
    <source>
        <dbReference type="EMBL" id="URE04384.1"/>
    </source>
</evidence>
<dbReference type="AlphaFoldDB" id="A0A9E7K4M7"/>
<comment type="similarity">
    <text evidence="1">Belongs to the HSBP1 family.</text>
</comment>
<name>A0A9E7K4M7_9LILI</name>
<reference evidence="3" key="1">
    <citation type="submission" date="2022-05" db="EMBL/GenBank/DDBJ databases">
        <title>The Musa troglodytarum L. genome provides insights into the mechanism of non-climacteric behaviour and enrichment of carotenoids.</title>
        <authorList>
            <person name="Wang J."/>
        </authorList>
    </citation>
    <scope>NUCLEOTIDE SEQUENCE</scope>
    <source>
        <tissue evidence="3">Leaf</tissue>
    </source>
</reference>
<dbReference type="PANTHER" id="PTHR19424">
    <property type="entry name" value="HEAT SHOCK FACTOR BINDING PROTEIN 1"/>
    <property type="match status" value="1"/>
</dbReference>
<sequence>MKVGKEREEEEVGLLFPIIGEPQLVVDRNIAEYICIGFLGYIVSGIRHYNGRYIDNHIVRRRPLDSFPCPKASEEAQQRGNRRLRAMAATNPGGVKADQDSEYPAQSTADMTVFVQNLLVQMQNRFQAMSDSILSKNILFTNLCSLDDMGSKIDELEQSINELKAEMGVEGVANSKAEEDEPSEDAA</sequence>
<dbReference type="GO" id="GO:0005829">
    <property type="term" value="C:cytosol"/>
    <property type="evidence" value="ECO:0007669"/>
    <property type="project" value="TreeGrafter"/>
</dbReference>
<gene>
    <name evidence="3" type="ORF">MUK42_18290</name>
</gene>
<feature type="region of interest" description="Disordered" evidence="2">
    <location>
        <begin position="167"/>
        <end position="187"/>
    </location>
</feature>
<dbReference type="InterPro" id="IPR009643">
    <property type="entry name" value="HS1-bd"/>
</dbReference>